<protein>
    <submittedName>
        <fullName evidence="1">Uncharacterized protein</fullName>
    </submittedName>
</protein>
<dbReference type="Proteomes" id="UP000799777">
    <property type="component" value="Unassembled WGS sequence"/>
</dbReference>
<dbReference type="PANTHER" id="PTHR42085:SF2">
    <property type="entry name" value="F-BOX DOMAIN-CONTAINING PROTEIN"/>
    <property type="match status" value="1"/>
</dbReference>
<accession>A0A9P4HFJ6</accession>
<evidence type="ECO:0000313" key="1">
    <source>
        <dbReference type="EMBL" id="KAF2034241.1"/>
    </source>
</evidence>
<organism evidence="1 2">
    <name type="scientific">Setomelanomma holmii</name>
    <dbReference type="NCBI Taxonomy" id="210430"/>
    <lineage>
        <taxon>Eukaryota</taxon>
        <taxon>Fungi</taxon>
        <taxon>Dikarya</taxon>
        <taxon>Ascomycota</taxon>
        <taxon>Pezizomycotina</taxon>
        <taxon>Dothideomycetes</taxon>
        <taxon>Pleosporomycetidae</taxon>
        <taxon>Pleosporales</taxon>
        <taxon>Pleosporineae</taxon>
        <taxon>Phaeosphaeriaceae</taxon>
        <taxon>Setomelanomma</taxon>
    </lineage>
</organism>
<sequence length="352" mass="41419">MAKSQSAIDELQTVFGTLLLARKDPKPPTNGTSAWNPYTVTYEYIPALPSSPPLPKWTGSFALFAFPRELRDRIYFYYLHRPKGVIYHRKTHRNFPFTDHSEDITSLFLTSQQVYSEALQVFCRHNQIEIKQSGYSKYGSKDSTALAGTLGLFPDKPGRLVQRVRKPYREYMHMYGSHDNDLLGQKARDAWLQMLRDAYTFKNFFPKLREFTVCWEANPRFFAPQDNLAEEKTEEEKVRIWLGRMKKWMEGRNVVPPRWVRFELGSGWKQSEVQHHTEALNRAYARLTREGASWDEQQTMLEESGRKWLEDVSRKTSRKRKKSKHNKNCDWTISKHEQLFAHINGPEFVSIQ</sequence>
<dbReference type="InterPro" id="IPR038883">
    <property type="entry name" value="AN11006-like"/>
</dbReference>
<dbReference type="AlphaFoldDB" id="A0A9P4HFJ6"/>
<proteinExistence type="predicted"/>
<reference evidence="1" key="1">
    <citation type="journal article" date="2020" name="Stud. Mycol.">
        <title>101 Dothideomycetes genomes: a test case for predicting lifestyles and emergence of pathogens.</title>
        <authorList>
            <person name="Haridas S."/>
            <person name="Albert R."/>
            <person name="Binder M."/>
            <person name="Bloem J."/>
            <person name="Labutti K."/>
            <person name="Salamov A."/>
            <person name="Andreopoulos B."/>
            <person name="Baker S."/>
            <person name="Barry K."/>
            <person name="Bills G."/>
            <person name="Bluhm B."/>
            <person name="Cannon C."/>
            <person name="Castanera R."/>
            <person name="Culley D."/>
            <person name="Daum C."/>
            <person name="Ezra D."/>
            <person name="Gonzalez J."/>
            <person name="Henrissat B."/>
            <person name="Kuo A."/>
            <person name="Liang C."/>
            <person name="Lipzen A."/>
            <person name="Lutzoni F."/>
            <person name="Magnuson J."/>
            <person name="Mondo S."/>
            <person name="Nolan M."/>
            <person name="Ohm R."/>
            <person name="Pangilinan J."/>
            <person name="Park H.-J."/>
            <person name="Ramirez L."/>
            <person name="Alfaro M."/>
            <person name="Sun H."/>
            <person name="Tritt A."/>
            <person name="Yoshinaga Y."/>
            <person name="Zwiers L.-H."/>
            <person name="Turgeon B."/>
            <person name="Goodwin S."/>
            <person name="Spatafora J."/>
            <person name="Crous P."/>
            <person name="Grigoriev I."/>
        </authorList>
    </citation>
    <scope>NUCLEOTIDE SEQUENCE</scope>
    <source>
        <strain evidence="1">CBS 110217</strain>
    </source>
</reference>
<name>A0A9P4HFJ6_9PLEO</name>
<gene>
    <name evidence="1" type="ORF">EK21DRAFT_57040</name>
</gene>
<dbReference type="EMBL" id="ML978162">
    <property type="protein sequence ID" value="KAF2034241.1"/>
    <property type="molecule type" value="Genomic_DNA"/>
</dbReference>
<evidence type="ECO:0000313" key="2">
    <source>
        <dbReference type="Proteomes" id="UP000799777"/>
    </source>
</evidence>
<keyword evidence="2" id="KW-1185">Reference proteome</keyword>
<comment type="caution">
    <text evidence="1">The sequence shown here is derived from an EMBL/GenBank/DDBJ whole genome shotgun (WGS) entry which is preliminary data.</text>
</comment>
<dbReference type="OrthoDB" id="5372935at2759"/>
<dbReference type="PANTHER" id="PTHR42085">
    <property type="entry name" value="F-BOX DOMAIN-CONTAINING PROTEIN"/>
    <property type="match status" value="1"/>
</dbReference>